<dbReference type="GO" id="GO:0031942">
    <property type="term" value="C:i-AAA complex"/>
    <property type="evidence" value="ECO:0007669"/>
    <property type="project" value="TreeGrafter"/>
</dbReference>
<evidence type="ECO:0008006" key="5">
    <source>
        <dbReference type="Google" id="ProtNLM"/>
    </source>
</evidence>
<dbReference type="AlphaFoldDB" id="A0A1E4RRN9"/>
<keyword evidence="2" id="KW-0472">Membrane</keyword>
<dbReference type="Proteomes" id="UP000095085">
    <property type="component" value="Unassembled WGS sequence"/>
</dbReference>
<dbReference type="InterPro" id="IPR040201">
    <property type="entry name" value="Mrg3-like"/>
</dbReference>
<dbReference type="GO" id="GO:0006515">
    <property type="term" value="P:protein quality control for misfolded or incompletely synthesized proteins"/>
    <property type="evidence" value="ECO:0007669"/>
    <property type="project" value="TreeGrafter"/>
</dbReference>
<keyword evidence="2" id="KW-1133">Transmembrane helix</keyword>
<dbReference type="PANTHER" id="PTHR28142:SF1">
    <property type="entry name" value="MITOCHONDRIAL INNER MEMBRANE I-AAA PROTEASE SUPERCOMPLEX SUBUNIT MGR3-RELATED"/>
    <property type="match status" value="1"/>
</dbReference>
<dbReference type="EMBL" id="KV454538">
    <property type="protein sequence ID" value="ODV69950.1"/>
    <property type="molecule type" value="Genomic_DNA"/>
</dbReference>
<name>A0A1E4RRN9_9ASCO</name>
<dbReference type="STRING" id="984485.A0A1E4RRN9"/>
<feature type="region of interest" description="Disordered" evidence="1">
    <location>
        <begin position="405"/>
        <end position="426"/>
    </location>
</feature>
<accession>A0A1E4RRN9</accession>
<evidence type="ECO:0000313" key="3">
    <source>
        <dbReference type="EMBL" id="ODV69950.1"/>
    </source>
</evidence>
<feature type="transmembrane region" description="Helical" evidence="2">
    <location>
        <begin position="5"/>
        <end position="24"/>
    </location>
</feature>
<evidence type="ECO:0000313" key="4">
    <source>
        <dbReference type="Proteomes" id="UP000095085"/>
    </source>
</evidence>
<protein>
    <recommendedName>
        <fullName evidence="5">TPR-like protein</fullName>
    </recommendedName>
</protein>
<dbReference type="GeneID" id="30993736"/>
<dbReference type="PANTHER" id="PTHR28142">
    <property type="entry name" value="MITOCHONDRIAL INNER MEMBRANE I-AAA PROTEASE SUPERCOMPLEX SUBUNIT MGR3-RELATED"/>
    <property type="match status" value="1"/>
</dbReference>
<proteinExistence type="predicted"/>
<dbReference type="RefSeq" id="XP_020079017.1">
    <property type="nucleotide sequence ID" value="XM_020219186.1"/>
</dbReference>
<evidence type="ECO:0000256" key="2">
    <source>
        <dbReference type="SAM" id="Phobius"/>
    </source>
</evidence>
<keyword evidence="2" id="KW-0812">Transmembrane</keyword>
<organism evidence="3 4">
    <name type="scientific">Hyphopichia burtonii NRRL Y-1933</name>
    <dbReference type="NCBI Taxonomy" id="984485"/>
    <lineage>
        <taxon>Eukaryota</taxon>
        <taxon>Fungi</taxon>
        <taxon>Dikarya</taxon>
        <taxon>Ascomycota</taxon>
        <taxon>Saccharomycotina</taxon>
        <taxon>Pichiomycetes</taxon>
        <taxon>Debaryomycetaceae</taxon>
        <taxon>Hyphopichia</taxon>
    </lineage>
</organism>
<keyword evidence="4" id="KW-1185">Reference proteome</keyword>
<feature type="non-terminal residue" evidence="3">
    <location>
        <position position="426"/>
    </location>
</feature>
<dbReference type="SUPFAM" id="SSF48452">
    <property type="entry name" value="TPR-like"/>
    <property type="match status" value="1"/>
</dbReference>
<dbReference type="GO" id="GO:0051787">
    <property type="term" value="F:misfolded protein binding"/>
    <property type="evidence" value="ECO:0007669"/>
    <property type="project" value="TreeGrafter"/>
</dbReference>
<sequence>MGKNFLKLFAGFIVVTGFAYWQWWPKHTFPSLVAKILRLGLWAESDKGENDFELALKHYLEALEECKKLEMDDLTDEYTGVQLKIAEMYERLGKLDEANFIYNEISILYVSVLTASPESKQGLRVKNLNHRCHLIQKDLRLSIKLVENEQKNPSLSKAILQTHLIIAQDQLDRLIAVQNKLNDDNSNSSLITPPFIEELLTAQDLLQAIAASQGDLILAININGKMLDTMKSFKQPPFKAIRTSCNLGSLLYLNSEEWEAKEIQFRKKINLELGEDLNQLTYKLNNNNLSFTFDGDKDSLERLMKLVKDKNSLAENYLNAIHERYKYLLQSIKYVSDNEIHELSTAVEFAALATYGSGVIHLHLSDYDLAERFFREARVRARNCKYDDLMPEIERELNKVFDERKKLKDPSTNASPSQDIELDIHL</sequence>
<gene>
    <name evidence="3" type="ORF">HYPBUDRAFT_117693</name>
</gene>
<evidence type="ECO:0000256" key="1">
    <source>
        <dbReference type="SAM" id="MobiDB-lite"/>
    </source>
</evidence>
<dbReference type="OrthoDB" id="10050400at2759"/>
<dbReference type="InterPro" id="IPR011990">
    <property type="entry name" value="TPR-like_helical_dom_sf"/>
</dbReference>
<reference evidence="4" key="1">
    <citation type="submission" date="2016-05" db="EMBL/GenBank/DDBJ databases">
        <title>Comparative genomics of biotechnologically important yeasts.</title>
        <authorList>
            <consortium name="DOE Joint Genome Institute"/>
            <person name="Riley R."/>
            <person name="Haridas S."/>
            <person name="Wolfe K.H."/>
            <person name="Lopes M.R."/>
            <person name="Hittinger C.T."/>
            <person name="Goker M."/>
            <person name="Salamov A."/>
            <person name="Wisecaver J."/>
            <person name="Long T.M."/>
            <person name="Aerts A.L."/>
            <person name="Barry K."/>
            <person name="Choi C."/>
            <person name="Clum A."/>
            <person name="Coughlan A.Y."/>
            <person name="Deshpande S."/>
            <person name="Douglass A.P."/>
            <person name="Hanson S.J."/>
            <person name="Klenk H.-P."/>
            <person name="Labutti K."/>
            <person name="Lapidus A."/>
            <person name="Lindquist E."/>
            <person name="Lipzen A."/>
            <person name="Meier-Kolthoff J.P."/>
            <person name="Ohm R.A."/>
            <person name="Otillar R.P."/>
            <person name="Pangilinan J."/>
            <person name="Peng Y."/>
            <person name="Rokas A."/>
            <person name="Rosa C.A."/>
            <person name="Scheuner C."/>
            <person name="Sibirny A.A."/>
            <person name="Slot J.C."/>
            <person name="Stielow J.B."/>
            <person name="Sun H."/>
            <person name="Kurtzman C.P."/>
            <person name="Blackwell M."/>
            <person name="Grigoriev I.V."/>
            <person name="Jeffries T.W."/>
        </authorList>
    </citation>
    <scope>NUCLEOTIDE SEQUENCE [LARGE SCALE GENOMIC DNA]</scope>
    <source>
        <strain evidence="4">NRRL Y-1933</strain>
    </source>
</reference>